<evidence type="ECO:0000256" key="3">
    <source>
        <dbReference type="ARBA" id="ARBA00023125"/>
    </source>
</evidence>
<protein>
    <recommendedName>
        <fullName evidence="9">DNA-binding SARP family transcriptional activator</fullName>
    </recommendedName>
</protein>
<evidence type="ECO:0000256" key="4">
    <source>
        <dbReference type="ARBA" id="ARBA00023163"/>
    </source>
</evidence>
<dbReference type="InterPro" id="IPR027417">
    <property type="entry name" value="P-loop_NTPase"/>
</dbReference>
<dbReference type="SUPFAM" id="SSF46894">
    <property type="entry name" value="C-terminal effector domain of the bipartite response regulators"/>
    <property type="match status" value="1"/>
</dbReference>
<dbReference type="InterPro" id="IPR036388">
    <property type="entry name" value="WH-like_DNA-bd_sf"/>
</dbReference>
<evidence type="ECO:0000256" key="1">
    <source>
        <dbReference type="ARBA" id="ARBA00005820"/>
    </source>
</evidence>
<dbReference type="InterPro" id="IPR011990">
    <property type="entry name" value="TPR-like_helical_dom_sf"/>
</dbReference>
<dbReference type="CDD" id="cd15831">
    <property type="entry name" value="BTAD"/>
    <property type="match status" value="1"/>
</dbReference>
<evidence type="ECO:0000313" key="7">
    <source>
        <dbReference type="EMBL" id="GAA2353318.1"/>
    </source>
</evidence>
<keyword evidence="8" id="KW-1185">Reference proteome</keyword>
<organism evidence="7 8">
    <name type="scientific">Dactylosporangium salmoneum</name>
    <dbReference type="NCBI Taxonomy" id="53361"/>
    <lineage>
        <taxon>Bacteria</taxon>
        <taxon>Bacillati</taxon>
        <taxon>Actinomycetota</taxon>
        <taxon>Actinomycetes</taxon>
        <taxon>Micromonosporales</taxon>
        <taxon>Micromonosporaceae</taxon>
        <taxon>Dactylosporangium</taxon>
    </lineage>
</organism>
<comment type="caution">
    <text evidence="7">The sequence shown here is derived from an EMBL/GenBank/DDBJ whole genome shotgun (WGS) entry which is preliminary data.</text>
</comment>
<keyword evidence="2" id="KW-0805">Transcription regulation</keyword>
<evidence type="ECO:0000256" key="2">
    <source>
        <dbReference type="ARBA" id="ARBA00023015"/>
    </source>
</evidence>
<dbReference type="SUPFAM" id="SSF52540">
    <property type="entry name" value="P-loop containing nucleoside triphosphate hydrolases"/>
    <property type="match status" value="1"/>
</dbReference>
<comment type="similarity">
    <text evidence="1">Belongs to the AfsR/DnrI/RedD regulatory family.</text>
</comment>
<dbReference type="SMART" id="SM01043">
    <property type="entry name" value="BTAD"/>
    <property type="match status" value="1"/>
</dbReference>
<dbReference type="Gene3D" id="1.10.10.10">
    <property type="entry name" value="Winged helix-like DNA-binding domain superfamily/Winged helix DNA-binding domain"/>
    <property type="match status" value="1"/>
</dbReference>
<dbReference type="Pfam" id="PF03704">
    <property type="entry name" value="BTAD"/>
    <property type="match status" value="1"/>
</dbReference>
<evidence type="ECO:0000313" key="8">
    <source>
        <dbReference type="Proteomes" id="UP001501444"/>
    </source>
</evidence>
<dbReference type="InterPro" id="IPR001867">
    <property type="entry name" value="OmpR/PhoB-type_DNA-bd"/>
</dbReference>
<dbReference type="Gene3D" id="3.40.50.300">
    <property type="entry name" value="P-loop containing nucleotide triphosphate hydrolases"/>
    <property type="match status" value="1"/>
</dbReference>
<evidence type="ECO:0000259" key="6">
    <source>
        <dbReference type="SMART" id="SM01043"/>
    </source>
</evidence>
<dbReference type="RefSeq" id="WP_344614387.1">
    <property type="nucleotide sequence ID" value="NZ_BAAARV010000033.1"/>
</dbReference>
<dbReference type="EMBL" id="BAAARV010000033">
    <property type="protein sequence ID" value="GAA2353318.1"/>
    <property type="molecule type" value="Genomic_DNA"/>
</dbReference>
<dbReference type="SMART" id="SM00862">
    <property type="entry name" value="Trans_reg_C"/>
    <property type="match status" value="1"/>
</dbReference>
<evidence type="ECO:0000259" key="5">
    <source>
        <dbReference type="SMART" id="SM00862"/>
    </source>
</evidence>
<keyword evidence="4" id="KW-0804">Transcription</keyword>
<dbReference type="PANTHER" id="PTHR35807">
    <property type="entry name" value="TRANSCRIPTIONAL REGULATOR REDD-RELATED"/>
    <property type="match status" value="1"/>
</dbReference>
<proteinExistence type="inferred from homology"/>
<dbReference type="InterPro" id="IPR051677">
    <property type="entry name" value="AfsR-DnrI-RedD_regulator"/>
</dbReference>
<reference evidence="7 8" key="1">
    <citation type="journal article" date="2019" name="Int. J. Syst. Evol. Microbiol.">
        <title>The Global Catalogue of Microorganisms (GCM) 10K type strain sequencing project: providing services to taxonomists for standard genome sequencing and annotation.</title>
        <authorList>
            <consortium name="The Broad Institute Genomics Platform"/>
            <consortium name="The Broad Institute Genome Sequencing Center for Infectious Disease"/>
            <person name="Wu L."/>
            <person name="Ma J."/>
        </authorList>
    </citation>
    <scope>NUCLEOTIDE SEQUENCE [LARGE SCALE GENOMIC DNA]</scope>
    <source>
        <strain evidence="7 8">JCM 3272</strain>
    </source>
</reference>
<sequence>MSFAFQLLGQIGVRYGAVAVELPVGKPQSLLATLLLNANRLVPVESLVDALWDEAPPRSAVANVRTYAVRVRRLLADPESAAGSRLLGRERAYRIAVQPGELDLAEFTELAAQGRASLRAGDAARAMERLIAALACWRDDHAGVGLVRAGALGQRLAALDDERLRTAEDLVDARLALNHHDVLIGELRRTVAEHPLRERSWGQLMLALYRAGDVAGGLHSFLEARAALRREMGVEPGPELLRLHAAMLARDPALNETSPVVAADAAPAPPLVMHRPRPEPPRQLPPGPAVLVGRDQAAGGVLAAVDAGARIVCVYGPPGAGTSAFAAHAAHLLAPRYPDGQLFVQLGPATDTGAAAAHLLHSLGVADEAVPRGVAARTARLRTAFASRRVLLLADGVDDVAQVRPLLPAGPGCLAVIAASRPLPTLDGAALVPLPPLPPRDAVELLRRALGQEPETEDDAAVLHELADRCEGLPLALRIVVARLQGRPDRSAGACAERLREPRGRLDELRAHDLSIRESLAVRCATVSTTAMGALRTLVRLPGPVTVPQLAAACALGVARARDALDELLDAQLVTGDGAGGHHAGPLVHLYAASMYADQPIDVPALDTVRR</sequence>
<feature type="domain" description="Bacterial transcriptional activator" evidence="6">
    <location>
        <begin position="102"/>
        <end position="248"/>
    </location>
</feature>
<dbReference type="PRINTS" id="PR00364">
    <property type="entry name" value="DISEASERSIST"/>
</dbReference>
<feature type="domain" description="OmpR/PhoB-type" evidence="5">
    <location>
        <begin position="21"/>
        <end position="95"/>
    </location>
</feature>
<dbReference type="InterPro" id="IPR016032">
    <property type="entry name" value="Sig_transdc_resp-reg_C-effctor"/>
</dbReference>
<dbReference type="InterPro" id="IPR005158">
    <property type="entry name" value="BTAD"/>
</dbReference>
<gene>
    <name evidence="7" type="ORF">GCM10010170_044590</name>
</gene>
<keyword evidence="3" id="KW-0238">DNA-binding</keyword>
<name>A0ABN3GK11_9ACTN</name>
<evidence type="ECO:0008006" key="9">
    <source>
        <dbReference type="Google" id="ProtNLM"/>
    </source>
</evidence>
<dbReference type="SUPFAM" id="SSF48452">
    <property type="entry name" value="TPR-like"/>
    <property type="match status" value="1"/>
</dbReference>
<dbReference type="PANTHER" id="PTHR35807:SF1">
    <property type="entry name" value="TRANSCRIPTIONAL REGULATOR REDD"/>
    <property type="match status" value="1"/>
</dbReference>
<dbReference type="Gene3D" id="1.25.40.10">
    <property type="entry name" value="Tetratricopeptide repeat domain"/>
    <property type="match status" value="1"/>
</dbReference>
<accession>A0ABN3GK11</accession>
<dbReference type="Proteomes" id="UP001501444">
    <property type="component" value="Unassembled WGS sequence"/>
</dbReference>